<dbReference type="PROSITE" id="PS51462">
    <property type="entry name" value="NUDIX"/>
    <property type="match status" value="1"/>
</dbReference>
<reference evidence="8" key="1">
    <citation type="submission" date="2021-06" db="EMBL/GenBank/DDBJ databases">
        <title>Parelaphostrongylus tenuis whole genome reference sequence.</title>
        <authorList>
            <person name="Garwood T.J."/>
            <person name="Larsen P.A."/>
            <person name="Fountain-Jones N.M."/>
            <person name="Garbe J.R."/>
            <person name="Macchietto M.G."/>
            <person name="Kania S.A."/>
            <person name="Gerhold R.W."/>
            <person name="Richards J.E."/>
            <person name="Wolf T.M."/>
        </authorList>
    </citation>
    <scope>NUCLEOTIDE SEQUENCE</scope>
    <source>
        <strain evidence="8">MNPRO001-30</strain>
        <tissue evidence="8">Meninges</tissue>
    </source>
</reference>
<dbReference type="InterPro" id="IPR000086">
    <property type="entry name" value="NUDIX_hydrolase_dom"/>
</dbReference>
<proteinExistence type="predicted"/>
<dbReference type="Gene3D" id="3.90.79.10">
    <property type="entry name" value="Nucleoside Triphosphate Pyrophosphohydrolase"/>
    <property type="match status" value="1"/>
</dbReference>
<dbReference type="GO" id="GO:0010945">
    <property type="term" value="F:coenzyme A diphosphatase activity"/>
    <property type="evidence" value="ECO:0007669"/>
    <property type="project" value="InterPro"/>
</dbReference>
<dbReference type="PROSITE" id="PS00893">
    <property type="entry name" value="NUDIX_BOX"/>
    <property type="match status" value="1"/>
</dbReference>
<keyword evidence="4" id="KW-0378">Hydrolase</keyword>
<dbReference type="PANTHER" id="PTHR12992">
    <property type="entry name" value="NUDIX HYDROLASE"/>
    <property type="match status" value="1"/>
</dbReference>
<dbReference type="Pfam" id="PF00293">
    <property type="entry name" value="NUDIX"/>
    <property type="match status" value="1"/>
</dbReference>
<dbReference type="AlphaFoldDB" id="A0AAD5ML00"/>
<dbReference type="Proteomes" id="UP001196413">
    <property type="component" value="Unassembled WGS sequence"/>
</dbReference>
<dbReference type="EMBL" id="JAHQIW010003830">
    <property type="protein sequence ID" value="KAJ1360245.1"/>
    <property type="molecule type" value="Genomic_DNA"/>
</dbReference>
<accession>A0AAD5ML00</accession>
<sequence length="225" mass="25086">MSEEECDRLRGLMRLSFEPGIPDGRQNAGVLILLKGAPNDYSVFLCVRSEELRKHPGEVCFPGGMRENGENMQATAIREAEEEVGLKSDDFVLLGSLPSFRASFGILIHPTVALLRRPFVPLLNVHEVQRTFWVALERFLDDSLHTSFNLNHNYAVHSFRFEEAHTYGVTALMCIMTAMAVLQRMPPFDVTPTLTVARLSAMTPGDVVAEVCSYGNRSSVSRAKL</sequence>
<evidence type="ECO:0000256" key="2">
    <source>
        <dbReference type="ARBA" id="ARBA00001946"/>
    </source>
</evidence>
<dbReference type="InterPro" id="IPR045121">
    <property type="entry name" value="CoAse"/>
</dbReference>
<dbReference type="InterPro" id="IPR015797">
    <property type="entry name" value="NUDIX_hydrolase-like_dom_sf"/>
</dbReference>
<evidence type="ECO:0000256" key="6">
    <source>
        <dbReference type="ARBA" id="ARBA00023211"/>
    </source>
</evidence>
<evidence type="ECO:0000256" key="1">
    <source>
        <dbReference type="ARBA" id="ARBA00001936"/>
    </source>
</evidence>
<dbReference type="GO" id="GO:0046872">
    <property type="term" value="F:metal ion binding"/>
    <property type="evidence" value="ECO:0007669"/>
    <property type="project" value="UniProtKB-KW"/>
</dbReference>
<evidence type="ECO:0000256" key="3">
    <source>
        <dbReference type="ARBA" id="ARBA00022723"/>
    </source>
</evidence>
<organism evidence="8 9">
    <name type="scientific">Parelaphostrongylus tenuis</name>
    <name type="common">Meningeal worm</name>
    <dbReference type="NCBI Taxonomy" id="148309"/>
    <lineage>
        <taxon>Eukaryota</taxon>
        <taxon>Metazoa</taxon>
        <taxon>Ecdysozoa</taxon>
        <taxon>Nematoda</taxon>
        <taxon>Chromadorea</taxon>
        <taxon>Rhabditida</taxon>
        <taxon>Rhabditina</taxon>
        <taxon>Rhabditomorpha</taxon>
        <taxon>Strongyloidea</taxon>
        <taxon>Metastrongylidae</taxon>
        <taxon>Parelaphostrongylus</taxon>
    </lineage>
</organism>
<evidence type="ECO:0000256" key="5">
    <source>
        <dbReference type="ARBA" id="ARBA00022842"/>
    </source>
</evidence>
<keyword evidence="5" id="KW-0460">Magnesium</keyword>
<dbReference type="PANTHER" id="PTHR12992:SF24">
    <property type="entry name" value="PEROXISOMAL COENZYME A DIPHOSPHATASE NUDT7"/>
    <property type="match status" value="1"/>
</dbReference>
<feature type="domain" description="Nudix hydrolase" evidence="7">
    <location>
        <begin position="23"/>
        <end position="156"/>
    </location>
</feature>
<comment type="cofactor">
    <cofactor evidence="1">
        <name>Mn(2+)</name>
        <dbReference type="ChEBI" id="CHEBI:29035"/>
    </cofactor>
</comment>
<gene>
    <name evidence="8" type="ORF">KIN20_019173</name>
</gene>
<comment type="caution">
    <text evidence="8">The sequence shown here is derived from an EMBL/GenBank/DDBJ whole genome shotgun (WGS) entry which is preliminary data.</text>
</comment>
<dbReference type="CDD" id="cd03426">
    <property type="entry name" value="NUDIX_CoAse_Nudt7"/>
    <property type="match status" value="1"/>
</dbReference>
<keyword evidence="3" id="KW-0479">Metal-binding</keyword>
<keyword evidence="6" id="KW-0464">Manganese</keyword>
<evidence type="ECO:0000256" key="4">
    <source>
        <dbReference type="ARBA" id="ARBA00022801"/>
    </source>
</evidence>
<protein>
    <recommendedName>
        <fullName evidence="7">Nudix hydrolase domain-containing protein</fullName>
    </recommendedName>
</protein>
<keyword evidence="9" id="KW-1185">Reference proteome</keyword>
<evidence type="ECO:0000259" key="7">
    <source>
        <dbReference type="PROSITE" id="PS51462"/>
    </source>
</evidence>
<dbReference type="GO" id="GO:0015938">
    <property type="term" value="P:coenzyme A catabolic process"/>
    <property type="evidence" value="ECO:0007669"/>
    <property type="project" value="TreeGrafter"/>
</dbReference>
<evidence type="ECO:0000313" key="9">
    <source>
        <dbReference type="Proteomes" id="UP001196413"/>
    </source>
</evidence>
<name>A0AAD5ML00_PARTN</name>
<evidence type="ECO:0000313" key="8">
    <source>
        <dbReference type="EMBL" id="KAJ1360245.1"/>
    </source>
</evidence>
<comment type="cofactor">
    <cofactor evidence="2">
        <name>Mg(2+)</name>
        <dbReference type="ChEBI" id="CHEBI:18420"/>
    </cofactor>
</comment>
<dbReference type="InterPro" id="IPR020084">
    <property type="entry name" value="NUDIX_hydrolase_CS"/>
</dbReference>
<dbReference type="SUPFAM" id="SSF55811">
    <property type="entry name" value="Nudix"/>
    <property type="match status" value="1"/>
</dbReference>